<dbReference type="EMBL" id="JAJBOM010000007">
    <property type="protein sequence ID" value="MCB5618855.1"/>
    <property type="molecule type" value="Genomic_DNA"/>
</dbReference>
<organism evidence="1 2">
    <name type="scientific">Mediterraneibacter gnavus</name>
    <name type="common">Ruminococcus gnavus</name>
    <dbReference type="NCBI Taxonomy" id="33038"/>
    <lineage>
        <taxon>Bacteria</taxon>
        <taxon>Bacillati</taxon>
        <taxon>Bacillota</taxon>
        <taxon>Clostridia</taxon>
        <taxon>Lachnospirales</taxon>
        <taxon>Lachnospiraceae</taxon>
        <taxon>Mediterraneibacter</taxon>
    </lineage>
</organism>
<protein>
    <submittedName>
        <fullName evidence="1">Uncharacterized protein</fullName>
    </submittedName>
</protein>
<accession>A0AAJ1B456</accession>
<name>A0AAJ1B456_MEDGN</name>
<dbReference type="AlphaFoldDB" id="A0AAJ1B456"/>
<gene>
    <name evidence="1" type="ORF">LIQ08_06720</name>
</gene>
<sequence>MRTLFLTSSGLNEKTMVLFWKCIGKEPINTKAILVPSAAVGNDGAREGIIVCMERLMNMGIPMNNILISINEQVRDFA</sequence>
<dbReference type="Proteomes" id="UP001297370">
    <property type="component" value="Unassembled WGS sequence"/>
</dbReference>
<reference evidence="1" key="1">
    <citation type="submission" date="2021-10" db="EMBL/GenBank/DDBJ databases">
        <title>Collection of gut derived symbiotic bacterial strains cultured from healthy donors.</title>
        <authorList>
            <person name="Lin H."/>
            <person name="Littmann E."/>
            <person name="Claire K."/>
            <person name="Pamer E."/>
        </authorList>
    </citation>
    <scope>NUCLEOTIDE SEQUENCE</scope>
    <source>
        <strain evidence="1">MSK.23.18</strain>
    </source>
</reference>
<dbReference type="RefSeq" id="WP_226972098.1">
    <property type="nucleotide sequence ID" value="NZ_JAAIQY010000007.1"/>
</dbReference>
<evidence type="ECO:0000313" key="1">
    <source>
        <dbReference type="EMBL" id="MCB5618855.1"/>
    </source>
</evidence>
<comment type="caution">
    <text evidence="1">The sequence shown here is derived from an EMBL/GenBank/DDBJ whole genome shotgun (WGS) entry which is preliminary data.</text>
</comment>
<proteinExistence type="predicted"/>
<evidence type="ECO:0000313" key="2">
    <source>
        <dbReference type="Proteomes" id="UP001297370"/>
    </source>
</evidence>